<dbReference type="SUPFAM" id="SSF51735">
    <property type="entry name" value="NAD(P)-binding Rossmann-fold domains"/>
    <property type="match status" value="1"/>
</dbReference>
<gene>
    <name evidence="2" type="ORF">GCM10009741_01570</name>
</gene>
<reference evidence="2 3" key="1">
    <citation type="journal article" date="2019" name="Int. J. Syst. Evol. Microbiol.">
        <title>The Global Catalogue of Microorganisms (GCM) 10K type strain sequencing project: providing services to taxonomists for standard genome sequencing and annotation.</title>
        <authorList>
            <consortium name="The Broad Institute Genomics Platform"/>
            <consortium name="The Broad Institute Genome Sequencing Center for Infectious Disease"/>
            <person name="Wu L."/>
            <person name="Ma J."/>
        </authorList>
    </citation>
    <scope>NUCLEOTIDE SEQUENCE [LARGE SCALE GENOMIC DNA]</scope>
    <source>
        <strain evidence="2 3">JCM 14303</strain>
    </source>
</reference>
<protein>
    <submittedName>
        <fullName evidence="2">NAD(P)H-binding protein</fullName>
    </submittedName>
</protein>
<evidence type="ECO:0000313" key="3">
    <source>
        <dbReference type="Proteomes" id="UP001500363"/>
    </source>
</evidence>
<organism evidence="2 3">
    <name type="scientific">Kribbella lupini</name>
    <dbReference type="NCBI Taxonomy" id="291602"/>
    <lineage>
        <taxon>Bacteria</taxon>
        <taxon>Bacillati</taxon>
        <taxon>Actinomycetota</taxon>
        <taxon>Actinomycetes</taxon>
        <taxon>Propionibacteriales</taxon>
        <taxon>Kribbellaceae</taxon>
        <taxon>Kribbella</taxon>
    </lineage>
</organism>
<proteinExistence type="predicted"/>
<dbReference type="InterPro" id="IPR051604">
    <property type="entry name" value="Ergot_Alk_Oxidoreductase"/>
</dbReference>
<keyword evidence="3" id="KW-1185">Reference proteome</keyword>
<dbReference type="Gene3D" id="3.90.25.10">
    <property type="entry name" value="UDP-galactose 4-epimerase, domain 1"/>
    <property type="match status" value="1"/>
</dbReference>
<dbReference type="PANTHER" id="PTHR43162">
    <property type="match status" value="1"/>
</dbReference>
<name>A0ABN2A1F7_9ACTN</name>
<dbReference type="InterPro" id="IPR036291">
    <property type="entry name" value="NAD(P)-bd_dom_sf"/>
</dbReference>
<dbReference type="PANTHER" id="PTHR43162:SF1">
    <property type="entry name" value="PRESTALK A DIFFERENTIATION PROTEIN A"/>
    <property type="match status" value="1"/>
</dbReference>
<evidence type="ECO:0000313" key="2">
    <source>
        <dbReference type="EMBL" id="GAA1508545.1"/>
    </source>
</evidence>
<feature type="domain" description="NAD(P)-binding" evidence="1">
    <location>
        <begin position="6"/>
        <end position="175"/>
    </location>
</feature>
<dbReference type="Pfam" id="PF13460">
    <property type="entry name" value="NAD_binding_10"/>
    <property type="match status" value="1"/>
</dbReference>
<comment type="caution">
    <text evidence="2">The sequence shown here is derived from an EMBL/GenBank/DDBJ whole genome shotgun (WGS) entry which is preliminary data.</text>
</comment>
<sequence length="277" mass="29309">MILLTGAGGVVGRAVTRLLLHEGRAVTVVSRGETRFPDTVRVAEGDLFSPYWLEATLDGVEAIQLSPRASGSGLGTLLQLARKQGVRRAVLLSATTVEHPAGEPRFATQFRAAEDLLKDSGLEWTILRLADFAANSLAWAPQIRAGDVVRGAYAEARTSPIHEADIAAVAVQALAGAHASLTLTLTGPQSLDQPEKVRIIGDVVDRPLSFHEIPAEQVRQGMLRQGLPEEVPARLLGSLADYAVRPGPTSSTVEALLGRPALTFADWACDNAAAFGG</sequence>
<evidence type="ECO:0000259" key="1">
    <source>
        <dbReference type="Pfam" id="PF13460"/>
    </source>
</evidence>
<dbReference type="Proteomes" id="UP001500363">
    <property type="component" value="Unassembled WGS sequence"/>
</dbReference>
<dbReference type="InterPro" id="IPR016040">
    <property type="entry name" value="NAD(P)-bd_dom"/>
</dbReference>
<dbReference type="RefSeq" id="WP_344167675.1">
    <property type="nucleotide sequence ID" value="NZ_BAAANC010000001.1"/>
</dbReference>
<accession>A0ABN2A1F7</accession>
<dbReference type="Gene3D" id="3.40.50.720">
    <property type="entry name" value="NAD(P)-binding Rossmann-like Domain"/>
    <property type="match status" value="1"/>
</dbReference>
<dbReference type="EMBL" id="BAAANC010000001">
    <property type="protein sequence ID" value="GAA1508545.1"/>
    <property type="molecule type" value="Genomic_DNA"/>
</dbReference>